<dbReference type="Proteomes" id="UP000790377">
    <property type="component" value="Unassembled WGS sequence"/>
</dbReference>
<proteinExistence type="predicted"/>
<gene>
    <name evidence="1" type="ORF">BJ138DRAFT_1153779</name>
</gene>
<sequence length="139" mass="16534">MPIVHNLRGWTFPVGTLLVVPQPVGSRTCDMRRMEYRLLLIYCWTSFIQYHLYTSQWHARRAWRKLNYKQPGAISFLLYMGNLDVQLLHTFIRILHQLFREHVFSLGPQGPAKCQWQRAIPILIWQFSSRHSLLTDTPL</sequence>
<accession>A0ACB8A9Y3</accession>
<reference evidence="1" key="1">
    <citation type="journal article" date="2021" name="New Phytol.">
        <title>Evolutionary innovations through gain and loss of genes in the ectomycorrhizal Boletales.</title>
        <authorList>
            <person name="Wu G."/>
            <person name="Miyauchi S."/>
            <person name="Morin E."/>
            <person name="Kuo A."/>
            <person name="Drula E."/>
            <person name="Varga T."/>
            <person name="Kohler A."/>
            <person name="Feng B."/>
            <person name="Cao Y."/>
            <person name="Lipzen A."/>
            <person name="Daum C."/>
            <person name="Hundley H."/>
            <person name="Pangilinan J."/>
            <person name="Johnson J."/>
            <person name="Barry K."/>
            <person name="LaButti K."/>
            <person name="Ng V."/>
            <person name="Ahrendt S."/>
            <person name="Min B."/>
            <person name="Choi I.G."/>
            <person name="Park H."/>
            <person name="Plett J.M."/>
            <person name="Magnuson J."/>
            <person name="Spatafora J.W."/>
            <person name="Nagy L.G."/>
            <person name="Henrissat B."/>
            <person name="Grigoriev I.V."/>
            <person name="Yang Z.L."/>
            <person name="Xu J."/>
            <person name="Martin F.M."/>
        </authorList>
    </citation>
    <scope>NUCLEOTIDE SEQUENCE</scope>
    <source>
        <strain evidence="1">ATCC 28755</strain>
    </source>
</reference>
<name>A0ACB8A9Y3_9AGAM</name>
<protein>
    <submittedName>
        <fullName evidence="1">Uncharacterized protein</fullName>
    </submittedName>
</protein>
<dbReference type="EMBL" id="MU267729">
    <property type="protein sequence ID" value="KAH7910049.1"/>
    <property type="molecule type" value="Genomic_DNA"/>
</dbReference>
<keyword evidence="2" id="KW-1185">Reference proteome</keyword>
<evidence type="ECO:0000313" key="1">
    <source>
        <dbReference type="EMBL" id="KAH7910049.1"/>
    </source>
</evidence>
<comment type="caution">
    <text evidence="1">The sequence shown here is derived from an EMBL/GenBank/DDBJ whole genome shotgun (WGS) entry which is preliminary data.</text>
</comment>
<evidence type="ECO:0000313" key="2">
    <source>
        <dbReference type="Proteomes" id="UP000790377"/>
    </source>
</evidence>
<organism evidence="1 2">
    <name type="scientific">Hygrophoropsis aurantiaca</name>
    <dbReference type="NCBI Taxonomy" id="72124"/>
    <lineage>
        <taxon>Eukaryota</taxon>
        <taxon>Fungi</taxon>
        <taxon>Dikarya</taxon>
        <taxon>Basidiomycota</taxon>
        <taxon>Agaricomycotina</taxon>
        <taxon>Agaricomycetes</taxon>
        <taxon>Agaricomycetidae</taxon>
        <taxon>Boletales</taxon>
        <taxon>Coniophorineae</taxon>
        <taxon>Hygrophoropsidaceae</taxon>
        <taxon>Hygrophoropsis</taxon>
    </lineage>
</organism>